<evidence type="ECO:0000256" key="7">
    <source>
        <dbReference type="ARBA" id="ARBA00023242"/>
    </source>
</evidence>
<dbReference type="PANTHER" id="PTHR13421">
    <property type="entry name" value="SNRNA-ACTIVATING PROTEIN COMPLEX SUBUNIT 3"/>
    <property type="match status" value="1"/>
</dbReference>
<dbReference type="GO" id="GO:0042795">
    <property type="term" value="P:snRNA transcription by RNA polymerase II"/>
    <property type="evidence" value="ECO:0007669"/>
    <property type="project" value="TreeGrafter"/>
</dbReference>
<evidence type="ECO:0000256" key="5">
    <source>
        <dbReference type="ARBA" id="ARBA00023125"/>
    </source>
</evidence>
<dbReference type="GO" id="GO:0003681">
    <property type="term" value="F:bent DNA binding"/>
    <property type="evidence" value="ECO:0007669"/>
    <property type="project" value="TreeGrafter"/>
</dbReference>
<keyword evidence="4" id="KW-0805">Transcription regulation</keyword>
<dbReference type="InterPro" id="IPR022042">
    <property type="entry name" value="snRNA-activating_su3"/>
</dbReference>
<name>A0A3M7RPC8_BRAPC</name>
<evidence type="ECO:0000256" key="2">
    <source>
        <dbReference type="ARBA" id="ARBA00010410"/>
    </source>
</evidence>
<dbReference type="GO" id="GO:0001046">
    <property type="term" value="F:core promoter sequence-specific DNA binding"/>
    <property type="evidence" value="ECO:0007669"/>
    <property type="project" value="TreeGrafter"/>
</dbReference>
<comment type="function">
    <text evidence="8">Part of the SNAPc complex required for the transcription of both RNA polymerase II and III small-nuclear RNA genes. Binds to the proximal sequence element (PSE), a non-TATA-box basal promoter element common to these 2 types of genes. Recruits TBP and BRF2 to the U6 snRNA TATA box.</text>
</comment>
<dbReference type="PANTHER" id="PTHR13421:SF16">
    <property type="entry name" value="SNRNA-ACTIVATING PROTEIN COMPLEX SUBUNIT 3"/>
    <property type="match status" value="1"/>
</dbReference>
<dbReference type="Pfam" id="PF12251">
    <property type="entry name" value="SNAPC3"/>
    <property type="match status" value="1"/>
</dbReference>
<evidence type="ECO:0000313" key="12">
    <source>
        <dbReference type="Proteomes" id="UP000276133"/>
    </source>
</evidence>
<evidence type="ECO:0000256" key="4">
    <source>
        <dbReference type="ARBA" id="ARBA00023015"/>
    </source>
</evidence>
<dbReference type="GO" id="GO:0019185">
    <property type="term" value="C:snRNA-activating protein complex"/>
    <property type="evidence" value="ECO:0007669"/>
    <property type="project" value="TreeGrafter"/>
</dbReference>
<evidence type="ECO:0000256" key="3">
    <source>
        <dbReference type="ARBA" id="ARBA00013634"/>
    </source>
</evidence>
<keyword evidence="5" id="KW-0238">DNA-binding</keyword>
<evidence type="ECO:0000256" key="6">
    <source>
        <dbReference type="ARBA" id="ARBA00023163"/>
    </source>
</evidence>
<dbReference type="AlphaFoldDB" id="A0A3M7RPC8"/>
<dbReference type="STRING" id="10195.A0A3M7RPC8"/>
<dbReference type="Proteomes" id="UP000276133">
    <property type="component" value="Unassembled WGS sequence"/>
</dbReference>
<reference evidence="11 12" key="1">
    <citation type="journal article" date="2018" name="Sci. Rep.">
        <title>Genomic signatures of local adaptation to the degree of environmental predictability in rotifers.</title>
        <authorList>
            <person name="Franch-Gras L."/>
            <person name="Hahn C."/>
            <person name="Garcia-Roger E.M."/>
            <person name="Carmona M.J."/>
            <person name="Serra M."/>
            <person name="Gomez A."/>
        </authorList>
    </citation>
    <scope>NUCLEOTIDE SEQUENCE [LARGE SCALE GENOMIC DNA]</scope>
    <source>
        <strain evidence="11">HYR1</strain>
    </source>
</reference>
<evidence type="ECO:0000313" key="11">
    <source>
        <dbReference type="EMBL" id="RNA25197.1"/>
    </source>
</evidence>
<proteinExistence type="inferred from homology"/>
<keyword evidence="6" id="KW-0804">Transcription</keyword>
<comment type="subcellular location">
    <subcellularLocation>
        <location evidence="1">Nucleus</location>
    </subcellularLocation>
</comment>
<gene>
    <name evidence="11" type="ORF">BpHYR1_004435</name>
</gene>
<dbReference type="EMBL" id="REGN01002962">
    <property type="protein sequence ID" value="RNA25197.1"/>
    <property type="molecule type" value="Genomic_DNA"/>
</dbReference>
<keyword evidence="12" id="KW-1185">Reference proteome</keyword>
<organism evidence="11 12">
    <name type="scientific">Brachionus plicatilis</name>
    <name type="common">Marine rotifer</name>
    <name type="synonym">Brachionus muelleri</name>
    <dbReference type="NCBI Taxonomy" id="10195"/>
    <lineage>
        <taxon>Eukaryota</taxon>
        <taxon>Metazoa</taxon>
        <taxon>Spiralia</taxon>
        <taxon>Gnathifera</taxon>
        <taxon>Rotifera</taxon>
        <taxon>Eurotatoria</taxon>
        <taxon>Monogononta</taxon>
        <taxon>Pseudotrocha</taxon>
        <taxon>Ploima</taxon>
        <taxon>Brachionidae</taxon>
        <taxon>Brachionus</taxon>
    </lineage>
</organism>
<accession>A0A3M7RPC8</accession>
<dbReference type="GO" id="GO:0005634">
    <property type="term" value="C:nucleus"/>
    <property type="evidence" value="ECO:0007669"/>
    <property type="project" value="UniProtKB-SubCell"/>
</dbReference>
<evidence type="ECO:0000256" key="8">
    <source>
        <dbReference type="ARBA" id="ARBA00025193"/>
    </source>
</evidence>
<sequence>MTSDENELINLKEFLEKKIGLVREDYFKKNKNVQEMIKSDLDLTDEAFSRLEEMCNPQYLNSDEFQKEKMEIDDLDAEHVSFVDFLKINYARPNRRNQPIEIKFLKNLSRLNELDPEPEDQISTPDIILSVQISQPLNTKLRKVAWSEDFYLLGQNYLTELKDKITCHRNEIKIGEFSEDPNQVVSAPLMKGVIKSGYFFIEETLYNDMRNENNDCSENVKKWAIENKIGVLESKKMEETKFIDLTIKIGFPYLYNHLGNCEHLIIFTGVKLVNPSSDCYIRSKYPILKDKSRGRFTFCWCCNKIYAKWIVCNSKYAVDDPTFLCERCLRNTHYVENENNQENEEGSLRKAFDFKAFHYSQI</sequence>
<comment type="similarity">
    <text evidence="2">Belongs to the SNAPC3/SRD2 family.</text>
</comment>
<comment type="caution">
    <text evidence="11">The sequence shown here is derived from an EMBL/GenBank/DDBJ whole genome shotgun (WGS) entry which is preliminary data.</text>
</comment>
<dbReference type="GO" id="GO:0000978">
    <property type="term" value="F:RNA polymerase II cis-regulatory region sequence-specific DNA binding"/>
    <property type="evidence" value="ECO:0007669"/>
    <property type="project" value="TreeGrafter"/>
</dbReference>
<dbReference type="OrthoDB" id="46583at2759"/>
<keyword evidence="7" id="KW-0539">Nucleus</keyword>
<comment type="subunit">
    <text evidence="9">Part of the SNAPc complex composed of 5 subunits: SNAPC1, SNAPC2, SNAPC3, SNAPC4 and SNAPC5. SNAPC3 interacts with SNAPC1.</text>
</comment>
<evidence type="ECO:0000256" key="9">
    <source>
        <dbReference type="ARBA" id="ARBA00025958"/>
    </source>
</evidence>
<evidence type="ECO:0000256" key="10">
    <source>
        <dbReference type="ARBA" id="ARBA00029606"/>
    </source>
</evidence>
<evidence type="ECO:0000256" key="1">
    <source>
        <dbReference type="ARBA" id="ARBA00004123"/>
    </source>
</evidence>
<dbReference type="GO" id="GO:0042796">
    <property type="term" value="P:snRNA transcription by RNA polymerase III"/>
    <property type="evidence" value="ECO:0007669"/>
    <property type="project" value="TreeGrafter"/>
</dbReference>
<protein>
    <recommendedName>
        <fullName evidence="3">snRNA-activating protein complex subunit 3</fullName>
    </recommendedName>
    <alternativeName>
        <fullName evidence="10">Small nuclear RNA-activating complex polypeptide 3</fullName>
    </alternativeName>
</protein>
<dbReference type="GO" id="GO:0001006">
    <property type="term" value="F:RNA polymerase III type 3 promoter sequence-specific DNA binding"/>
    <property type="evidence" value="ECO:0007669"/>
    <property type="project" value="TreeGrafter"/>
</dbReference>